<dbReference type="InterPro" id="IPR013783">
    <property type="entry name" value="Ig-like_fold"/>
</dbReference>
<dbReference type="Pfam" id="PF13927">
    <property type="entry name" value="Ig_3"/>
    <property type="match status" value="1"/>
</dbReference>
<dbReference type="FunFam" id="2.60.40.10:FF:001928">
    <property type="entry name" value="neuroglian isoform X2"/>
    <property type="match status" value="1"/>
</dbReference>
<organism evidence="10 11">
    <name type="scientific">Aphis craccivora</name>
    <name type="common">Cowpea aphid</name>
    <dbReference type="NCBI Taxonomy" id="307492"/>
    <lineage>
        <taxon>Eukaryota</taxon>
        <taxon>Metazoa</taxon>
        <taxon>Ecdysozoa</taxon>
        <taxon>Arthropoda</taxon>
        <taxon>Hexapoda</taxon>
        <taxon>Insecta</taxon>
        <taxon>Pterygota</taxon>
        <taxon>Neoptera</taxon>
        <taxon>Paraneoptera</taxon>
        <taxon>Hemiptera</taxon>
        <taxon>Sternorrhyncha</taxon>
        <taxon>Aphidomorpha</taxon>
        <taxon>Aphidoidea</taxon>
        <taxon>Aphididae</taxon>
        <taxon>Aphidini</taxon>
        <taxon>Aphis</taxon>
        <taxon>Aphis</taxon>
    </lineage>
</organism>
<dbReference type="InterPro" id="IPR007110">
    <property type="entry name" value="Ig-like_dom"/>
</dbReference>
<keyword evidence="11" id="KW-1185">Reference proteome</keyword>
<evidence type="ECO:0000256" key="1">
    <source>
        <dbReference type="ARBA" id="ARBA00004236"/>
    </source>
</evidence>
<protein>
    <submittedName>
        <fullName evidence="10">Neuroglian-like</fullName>
    </submittedName>
</protein>
<evidence type="ECO:0000256" key="5">
    <source>
        <dbReference type="ARBA" id="ARBA00023136"/>
    </source>
</evidence>
<feature type="domain" description="Ig-like" evidence="9">
    <location>
        <begin position="228"/>
        <end position="315"/>
    </location>
</feature>
<dbReference type="SUPFAM" id="SSF48726">
    <property type="entry name" value="Immunoglobulin"/>
    <property type="match status" value="4"/>
</dbReference>
<dbReference type="InterPro" id="IPR036179">
    <property type="entry name" value="Ig-like_dom_sf"/>
</dbReference>
<feature type="domain" description="Ig-like" evidence="9">
    <location>
        <begin position="128"/>
        <end position="214"/>
    </location>
</feature>
<dbReference type="FunFam" id="2.60.40.10:FF:000032">
    <property type="entry name" value="palladin isoform X1"/>
    <property type="match status" value="1"/>
</dbReference>
<sequence length="500" mass="56644">MNITASSLIQSPPRIINEPYSDEVLFQVATVENQQVKPFVIECEAEGLPAPKYRWMKNGKHFDWQTYNNRITQQPGHGSLTVTEPRDEDIGRYQCFAENVYGIATSKSVNVVKAELNSFKNEPTLYVEAQEGNPFKLACHPPTGFPKPNVDWLKRNTVGSIKYARNTRITLDPEGNLWFSNVTRDDTSDGSTYFCYAESLIMSEYKLGNPVNLNVIQTAETALQNKYPPTQQYVTRRNEVALLDKKVELFCIYGGTPLPETVWLKDGKPIQFNERVSQGNYGKSLIIRKVKFEDKGKYTCEVSNGVGSPQSYNIELDVMAVPYFTVAPQIVERAEGETAVIRCEASGNPEPKIEWIHNGRPLSEASPNPRRSVTSNSITITTLNSNDTGNYGCNATNSIGYVYKDVYINVLGFTPEITEKFKRETMDSRTLIIESEHFRVPALHVKCTRNDIELTGGRYSVLDNGDLQIIYPIKELNQQMFYEKNPLFIHSRKRVLIETP</sequence>
<dbReference type="SMART" id="SM00408">
    <property type="entry name" value="IGc2"/>
    <property type="match status" value="4"/>
</dbReference>
<keyword evidence="2" id="KW-1003">Cell membrane</keyword>
<proteinExistence type="predicted"/>
<evidence type="ECO:0000256" key="3">
    <source>
        <dbReference type="ARBA" id="ARBA00022729"/>
    </source>
</evidence>
<evidence type="ECO:0000259" key="9">
    <source>
        <dbReference type="PROSITE" id="PS50835"/>
    </source>
</evidence>
<dbReference type="InterPro" id="IPR051170">
    <property type="entry name" value="Neural/epithelial_adhesion"/>
</dbReference>
<dbReference type="InterPro" id="IPR003599">
    <property type="entry name" value="Ig_sub"/>
</dbReference>
<evidence type="ECO:0000256" key="7">
    <source>
        <dbReference type="ARBA" id="ARBA00023180"/>
    </source>
</evidence>
<dbReference type="OrthoDB" id="6244967at2759"/>
<dbReference type="SMART" id="SM00409">
    <property type="entry name" value="IG"/>
    <property type="match status" value="4"/>
</dbReference>
<dbReference type="FunFam" id="2.60.40.10:FF:000005">
    <property type="entry name" value="Neuronal cell adhesion molecule"/>
    <property type="match status" value="1"/>
</dbReference>
<accession>A0A6G0Z6M8</accession>
<reference evidence="10 11" key="1">
    <citation type="submission" date="2019-08" db="EMBL/GenBank/DDBJ databases">
        <title>Whole genome of Aphis craccivora.</title>
        <authorList>
            <person name="Voronova N.V."/>
            <person name="Shulinski R.S."/>
            <person name="Bandarenka Y.V."/>
            <person name="Zhorov D.G."/>
            <person name="Warner D."/>
        </authorList>
    </citation>
    <scope>NUCLEOTIDE SEQUENCE [LARGE SCALE GENOMIC DNA]</scope>
    <source>
        <strain evidence="10">180601</strain>
        <tissue evidence="10">Whole Body</tissue>
    </source>
</reference>
<dbReference type="GO" id="GO:0005886">
    <property type="term" value="C:plasma membrane"/>
    <property type="evidence" value="ECO:0007669"/>
    <property type="project" value="UniProtKB-SubCell"/>
</dbReference>
<comment type="subcellular location">
    <subcellularLocation>
        <location evidence="1">Cell membrane</location>
    </subcellularLocation>
</comment>
<keyword evidence="6" id="KW-1015">Disulfide bond</keyword>
<gene>
    <name evidence="10" type="ORF">FWK35_00003452</name>
</gene>
<dbReference type="Pfam" id="PF07679">
    <property type="entry name" value="I-set"/>
    <property type="match status" value="2"/>
</dbReference>
<keyword evidence="8" id="KW-0393">Immunoglobulin domain</keyword>
<evidence type="ECO:0000313" key="11">
    <source>
        <dbReference type="Proteomes" id="UP000478052"/>
    </source>
</evidence>
<evidence type="ECO:0000313" key="10">
    <source>
        <dbReference type="EMBL" id="KAF0765947.1"/>
    </source>
</evidence>
<name>A0A6G0Z6M8_APHCR</name>
<dbReference type="PANTHER" id="PTHR12231:SF256">
    <property type="entry name" value="NEUROGLIAN"/>
    <property type="match status" value="1"/>
</dbReference>
<keyword evidence="3" id="KW-0732">Signal</keyword>
<dbReference type="FunFam" id="2.60.40.10:FF:001718">
    <property type="entry name" value="Neuroglian, isoform D"/>
    <property type="match status" value="1"/>
</dbReference>
<evidence type="ECO:0000256" key="6">
    <source>
        <dbReference type="ARBA" id="ARBA00023157"/>
    </source>
</evidence>
<dbReference type="EMBL" id="VUJU01001294">
    <property type="protein sequence ID" value="KAF0765947.1"/>
    <property type="molecule type" value="Genomic_DNA"/>
</dbReference>
<keyword evidence="5" id="KW-0472">Membrane</keyword>
<dbReference type="PANTHER" id="PTHR12231">
    <property type="entry name" value="CTX-RELATED TYPE I TRANSMEMBRANE PROTEIN"/>
    <property type="match status" value="1"/>
</dbReference>
<evidence type="ECO:0000256" key="8">
    <source>
        <dbReference type="ARBA" id="ARBA00023319"/>
    </source>
</evidence>
<dbReference type="Proteomes" id="UP000478052">
    <property type="component" value="Unassembled WGS sequence"/>
</dbReference>
<feature type="domain" description="Ig-like" evidence="9">
    <location>
        <begin position="13"/>
        <end position="110"/>
    </location>
</feature>
<evidence type="ECO:0000256" key="2">
    <source>
        <dbReference type="ARBA" id="ARBA00022475"/>
    </source>
</evidence>
<dbReference type="InterPro" id="IPR003598">
    <property type="entry name" value="Ig_sub2"/>
</dbReference>
<dbReference type="AlphaFoldDB" id="A0A6G0Z6M8"/>
<dbReference type="Gene3D" id="2.60.40.10">
    <property type="entry name" value="Immunoglobulins"/>
    <property type="match status" value="4"/>
</dbReference>
<dbReference type="InterPro" id="IPR013098">
    <property type="entry name" value="Ig_I-set"/>
</dbReference>
<feature type="domain" description="Ig-like" evidence="9">
    <location>
        <begin position="322"/>
        <end position="409"/>
    </location>
</feature>
<evidence type="ECO:0000256" key="4">
    <source>
        <dbReference type="ARBA" id="ARBA00022737"/>
    </source>
</evidence>
<keyword evidence="7" id="KW-0325">Glycoprotein</keyword>
<keyword evidence="4" id="KW-0677">Repeat</keyword>
<dbReference type="PROSITE" id="PS50835">
    <property type="entry name" value="IG_LIKE"/>
    <property type="match status" value="4"/>
</dbReference>
<comment type="caution">
    <text evidence="10">The sequence shown here is derived from an EMBL/GenBank/DDBJ whole genome shotgun (WGS) entry which is preliminary data.</text>
</comment>
<dbReference type="GO" id="GO:0043005">
    <property type="term" value="C:neuron projection"/>
    <property type="evidence" value="ECO:0007669"/>
    <property type="project" value="TreeGrafter"/>
</dbReference>
<dbReference type="GO" id="GO:0098609">
    <property type="term" value="P:cell-cell adhesion"/>
    <property type="evidence" value="ECO:0007669"/>
    <property type="project" value="UniProtKB-ARBA"/>
</dbReference>